<evidence type="ECO:0000313" key="6">
    <source>
        <dbReference type="EMBL" id="PRP86724.1"/>
    </source>
</evidence>
<dbReference type="Pfam" id="PF03098">
    <property type="entry name" value="An_peroxidase"/>
    <property type="match status" value="1"/>
</dbReference>
<dbReference type="Gene3D" id="1.10.640.10">
    <property type="entry name" value="Haem peroxidase domain superfamily, animal type"/>
    <property type="match status" value="1"/>
</dbReference>
<keyword evidence="3" id="KW-0325">Glycoprotein</keyword>
<dbReference type="OrthoDB" id="823504at2759"/>
<feature type="region of interest" description="Disordered" evidence="5">
    <location>
        <begin position="759"/>
        <end position="822"/>
    </location>
</feature>
<keyword evidence="6" id="KW-0560">Oxidoreductase</keyword>
<evidence type="ECO:0000256" key="3">
    <source>
        <dbReference type="ARBA" id="ARBA00023180"/>
    </source>
</evidence>
<keyword evidence="2" id="KW-0964">Secreted</keyword>
<dbReference type="InterPro" id="IPR010255">
    <property type="entry name" value="Haem_peroxidase_sf"/>
</dbReference>
<feature type="compositionally biased region" description="Low complexity" evidence="5">
    <location>
        <begin position="811"/>
        <end position="820"/>
    </location>
</feature>
<evidence type="ECO:0000256" key="2">
    <source>
        <dbReference type="ARBA" id="ARBA00022525"/>
    </source>
</evidence>
<evidence type="ECO:0000256" key="4">
    <source>
        <dbReference type="PIRSR" id="PIRSR619791-2"/>
    </source>
</evidence>
<keyword evidence="7" id="KW-1185">Reference proteome</keyword>
<dbReference type="STRING" id="1890364.A0A2P6NRY4"/>
<protein>
    <submittedName>
        <fullName evidence="6">Peroxidase</fullName>
    </submittedName>
</protein>
<organism evidence="6 7">
    <name type="scientific">Planoprotostelium fungivorum</name>
    <dbReference type="NCBI Taxonomy" id="1890364"/>
    <lineage>
        <taxon>Eukaryota</taxon>
        <taxon>Amoebozoa</taxon>
        <taxon>Evosea</taxon>
        <taxon>Variosea</taxon>
        <taxon>Cavosteliida</taxon>
        <taxon>Cavosteliaceae</taxon>
        <taxon>Planoprotostelium</taxon>
    </lineage>
</organism>
<comment type="subcellular location">
    <subcellularLocation>
        <location evidence="1">Secreted</location>
    </subcellularLocation>
</comment>
<comment type="caution">
    <text evidence="6">The sequence shown here is derived from an EMBL/GenBank/DDBJ whole genome shotgun (WGS) entry which is preliminary data.</text>
</comment>
<dbReference type="GO" id="GO:0020037">
    <property type="term" value="F:heme binding"/>
    <property type="evidence" value="ECO:0007669"/>
    <property type="project" value="InterPro"/>
</dbReference>
<dbReference type="InterPro" id="IPR037120">
    <property type="entry name" value="Haem_peroxidase_sf_animal"/>
</dbReference>
<dbReference type="PANTHER" id="PTHR11475:SF4">
    <property type="entry name" value="CHORION PEROXIDASE"/>
    <property type="match status" value="1"/>
</dbReference>
<keyword evidence="6" id="KW-0575">Peroxidase</keyword>
<dbReference type="SUPFAM" id="SSF48113">
    <property type="entry name" value="Heme-dependent peroxidases"/>
    <property type="match status" value="1"/>
</dbReference>
<dbReference type="AlphaFoldDB" id="A0A2P6NRY4"/>
<sequence>MLYRLVDGSIRMRERSSMSLIRRKKDPMTLTFPTHSQFIAFSHSIFSEFRDNFPPGFGYGEPGISPKTSSFSAPQPPTNNMIRKYHTLLHVALITIAVVAAEEYRTYNGSGNNLNNPVWGSAQTPLLRYSSTNSYKDGLGVPIDALPSARFVSNTVFYNTTSIPSPKGLSDFATYWGQFIDHDISMASPSVNMGAREMYNIEIPQGDPNFDPNSSGGLSMSFGRSPYVAGTGANGVPRQILSFQSSFLDASHIYGTDDYTVTKLRLGFSGLMAQTSTGSNEQAPPIGKLSMENSRMDYANSSLFSCGDHRCNENPGLLSLHSLFVREHNRLLSTFDSSIGDEALFQKARKWVIALIQHITEAEYLPAILGEASTYNGYDPNLDPSLLLEFSTGAFRYGHSEVNPSFNRLDSNGFTLYSKVDLFDSFYNPTIYQDSIDTFFCGMAYTPQLAVDVKYPDVLRNFLFGGKSGSTFAGHDLIAMNIQRGRDHGLPLYNDIRQAFGLPRRTSFSEVSSDPQVSQDLSTAYNGNIDLCETYVCGIAEDHYVNGTIIANVGETFRTIMREQYRRLREGDRFYYLNPDQVQFTSAELAQIRQTTLSMVIERNTDPQISLQCNVMVLGGSPCVVDDGSNATITTDGSTLQYSVRAGSPGTANPSFNTSFDPSYSWYVNGKETPVLYMVDGWSYTFDSAEQSSSHGFIITSGPNQLSTAPYTYGTKPSVGGKGSPLVYTPNITRDGREMWYSCNQHQSMGNKIFLLDARPMDTTPTSSSTSTSSNVGSTSSTSSSSETATSPTSDVGTRSTPGAGGDETKTTSSVATTSSNEAQAVTVSGATEMTCGIFLFTTCLFSLLY</sequence>
<dbReference type="Proteomes" id="UP000241769">
    <property type="component" value="Unassembled WGS sequence"/>
</dbReference>
<dbReference type="GO" id="GO:0046872">
    <property type="term" value="F:metal ion binding"/>
    <property type="evidence" value="ECO:0007669"/>
    <property type="project" value="UniProtKB-KW"/>
</dbReference>
<keyword evidence="4" id="KW-0479">Metal-binding</keyword>
<dbReference type="InterPro" id="IPR019791">
    <property type="entry name" value="Haem_peroxidase_animal"/>
</dbReference>
<name>A0A2P6NRY4_9EUKA</name>
<dbReference type="PRINTS" id="PR00457">
    <property type="entry name" value="ANPEROXIDASE"/>
</dbReference>
<keyword evidence="4" id="KW-0349">Heme</keyword>
<evidence type="ECO:0000256" key="5">
    <source>
        <dbReference type="SAM" id="MobiDB-lite"/>
    </source>
</evidence>
<dbReference type="InParanoid" id="A0A2P6NRY4"/>
<proteinExistence type="predicted"/>
<dbReference type="GO" id="GO:0005576">
    <property type="term" value="C:extracellular region"/>
    <property type="evidence" value="ECO:0007669"/>
    <property type="project" value="UniProtKB-SubCell"/>
</dbReference>
<dbReference type="PROSITE" id="PS50292">
    <property type="entry name" value="PEROXIDASE_3"/>
    <property type="match status" value="1"/>
</dbReference>
<evidence type="ECO:0000256" key="1">
    <source>
        <dbReference type="ARBA" id="ARBA00004613"/>
    </source>
</evidence>
<evidence type="ECO:0000313" key="7">
    <source>
        <dbReference type="Proteomes" id="UP000241769"/>
    </source>
</evidence>
<feature type="compositionally biased region" description="Low complexity" evidence="5">
    <location>
        <begin position="763"/>
        <end position="794"/>
    </location>
</feature>
<dbReference type="PANTHER" id="PTHR11475">
    <property type="entry name" value="OXIDASE/PEROXIDASE"/>
    <property type="match status" value="1"/>
</dbReference>
<accession>A0A2P6NRY4</accession>
<reference evidence="6 7" key="1">
    <citation type="journal article" date="2018" name="Genome Biol. Evol.">
        <title>Multiple Roots of Fruiting Body Formation in Amoebozoa.</title>
        <authorList>
            <person name="Hillmann F."/>
            <person name="Forbes G."/>
            <person name="Novohradska S."/>
            <person name="Ferling I."/>
            <person name="Riege K."/>
            <person name="Groth M."/>
            <person name="Westermann M."/>
            <person name="Marz M."/>
            <person name="Spaller T."/>
            <person name="Winckler T."/>
            <person name="Schaap P."/>
            <person name="Glockner G."/>
        </authorList>
    </citation>
    <scope>NUCLEOTIDE SEQUENCE [LARGE SCALE GENOMIC DNA]</scope>
    <source>
        <strain evidence="6 7">Jena</strain>
    </source>
</reference>
<keyword evidence="4" id="KW-0408">Iron</keyword>
<dbReference type="EMBL" id="MDYQ01000027">
    <property type="protein sequence ID" value="PRP86724.1"/>
    <property type="molecule type" value="Genomic_DNA"/>
</dbReference>
<gene>
    <name evidence="6" type="ORF">PROFUN_02873</name>
</gene>
<dbReference type="GO" id="GO:0006979">
    <property type="term" value="P:response to oxidative stress"/>
    <property type="evidence" value="ECO:0007669"/>
    <property type="project" value="InterPro"/>
</dbReference>
<dbReference type="GO" id="GO:0004601">
    <property type="term" value="F:peroxidase activity"/>
    <property type="evidence" value="ECO:0007669"/>
    <property type="project" value="UniProtKB-KW"/>
</dbReference>
<feature type="binding site" description="axial binding residue" evidence="4">
    <location>
        <position position="399"/>
    </location>
    <ligand>
        <name>heme b</name>
        <dbReference type="ChEBI" id="CHEBI:60344"/>
    </ligand>
    <ligandPart>
        <name>Fe</name>
        <dbReference type="ChEBI" id="CHEBI:18248"/>
    </ligandPart>
</feature>
<dbReference type="FunCoup" id="A0A2P6NRY4">
    <property type="interactions" value="2"/>
</dbReference>